<dbReference type="EMBL" id="CP000301">
    <property type="protein sequence ID" value="ABD90132.1"/>
    <property type="molecule type" value="Genomic_DNA"/>
</dbReference>
<evidence type="ECO:0000313" key="1">
    <source>
        <dbReference type="EMBL" id="ABD90132.1"/>
    </source>
</evidence>
<dbReference type="InterPro" id="IPR011989">
    <property type="entry name" value="ARM-like"/>
</dbReference>
<dbReference type="RefSeq" id="WP_011475010.1">
    <property type="nucleotide sequence ID" value="NC_007925.1"/>
</dbReference>
<dbReference type="InterPro" id="IPR004155">
    <property type="entry name" value="PBS_lyase_HEAT"/>
</dbReference>
<dbReference type="SMART" id="SM00567">
    <property type="entry name" value="EZ_HEAT"/>
    <property type="match status" value="4"/>
</dbReference>
<dbReference type="PANTHER" id="PTHR12697">
    <property type="entry name" value="PBS LYASE HEAT-LIKE PROTEIN"/>
    <property type="match status" value="1"/>
</dbReference>
<sequence length="207" mass="21223">MPLIRRDDPKPAAARQPAADLAALTAALGDPDPDRRWQAARGLGSDPGAVPQLAAAFAAEQVPQVREAIMTALLRIGDAGAVAALLPALRVQDAALRASAIEALQAMPEATLPFMTALLADADSDVRILATELVRNMPAETATALLSDLLAREPHPNVCGAAIDVLAEVGTPAAIPALQACAARFADVAFLRFAASVAIDQISGAEG</sequence>
<gene>
    <name evidence="1" type="ordered locus">RPC_4610</name>
</gene>
<proteinExistence type="predicted"/>
<dbReference type="SUPFAM" id="SSF48371">
    <property type="entry name" value="ARM repeat"/>
    <property type="match status" value="1"/>
</dbReference>
<accession>Q20XK4</accession>
<keyword evidence="1" id="KW-0456">Lyase</keyword>
<dbReference type="HOGENOM" id="CLU_108804_0_0_5"/>
<dbReference type="AlphaFoldDB" id="Q20XK4"/>
<dbReference type="GO" id="GO:0016829">
    <property type="term" value="F:lyase activity"/>
    <property type="evidence" value="ECO:0007669"/>
    <property type="project" value="UniProtKB-KW"/>
</dbReference>
<dbReference type="KEGG" id="rpc:RPC_4610"/>
<name>Q20XK4_RHOPB</name>
<dbReference type="STRING" id="316056.RPC_4610"/>
<dbReference type="Gene3D" id="1.25.10.10">
    <property type="entry name" value="Leucine-rich Repeat Variant"/>
    <property type="match status" value="1"/>
</dbReference>
<dbReference type="GO" id="GO:0016491">
    <property type="term" value="F:oxidoreductase activity"/>
    <property type="evidence" value="ECO:0007669"/>
    <property type="project" value="TreeGrafter"/>
</dbReference>
<dbReference type="Pfam" id="PF13646">
    <property type="entry name" value="HEAT_2"/>
    <property type="match status" value="2"/>
</dbReference>
<protein>
    <submittedName>
        <fullName evidence="1">PBS lyase HEAT-like repeat</fullName>
    </submittedName>
</protein>
<dbReference type="InterPro" id="IPR016024">
    <property type="entry name" value="ARM-type_fold"/>
</dbReference>
<dbReference type="OrthoDB" id="7359267at2"/>
<organism evidence="1">
    <name type="scientific">Rhodopseudomonas palustris (strain BisB18)</name>
    <dbReference type="NCBI Taxonomy" id="316056"/>
    <lineage>
        <taxon>Bacteria</taxon>
        <taxon>Pseudomonadati</taxon>
        <taxon>Pseudomonadota</taxon>
        <taxon>Alphaproteobacteria</taxon>
        <taxon>Hyphomicrobiales</taxon>
        <taxon>Nitrobacteraceae</taxon>
        <taxon>Rhodopseudomonas</taxon>
    </lineage>
</organism>
<reference evidence="1" key="1">
    <citation type="submission" date="2006-03" db="EMBL/GenBank/DDBJ databases">
        <title>Complete sequence of Rhodopseudomonas palustris BisB18.</title>
        <authorList>
            <consortium name="US DOE Joint Genome Institute"/>
            <person name="Copeland A."/>
            <person name="Lucas S."/>
            <person name="Lapidus A."/>
            <person name="Barry K."/>
            <person name="Detter J.C."/>
            <person name="Glavina del Rio T."/>
            <person name="Hammon N."/>
            <person name="Israni S."/>
            <person name="Dalin E."/>
            <person name="Tice H."/>
            <person name="Pitluck S."/>
            <person name="Chain P."/>
            <person name="Malfatti S."/>
            <person name="Shin M."/>
            <person name="Vergez L."/>
            <person name="Schmutz J."/>
            <person name="Larimer F."/>
            <person name="Land M."/>
            <person name="Hauser L."/>
            <person name="Pelletier D.A."/>
            <person name="Kyrpides N."/>
            <person name="Anderson I."/>
            <person name="Oda Y."/>
            <person name="Harwood C.S."/>
            <person name="Richardson P."/>
        </authorList>
    </citation>
    <scope>NUCLEOTIDE SEQUENCE [LARGE SCALE GENOMIC DNA]</scope>
    <source>
        <strain evidence="1">BisB18</strain>
    </source>
</reference>
<dbReference type="eggNOG" id="COG1413">
    <property type="taxonomic scope" value="Bacteria"/>
</dbReference>
<dbReference type="PANTHER" id="PTHR12697:SF5">
    <property type="entry name" value="DEOXYHYPUSINE HYDROXYLASE"/>
    <property type="match status" value="1"/>
</dbReference>